<evidence type="ECO:0000313" key="4">
    <source>
        <dbReference type="Proteomes" id="UP001472866"/>
    </source>
</evidence>
<name>A0AAX4PJ60_9CHLO</name>
<dbReference type="Proteomes" id="UP001472866">
    <property type="component" value="Chromosome 13"/>
</dbReference>
<feature type="coiled-coil region" evidence="1">
    <location>
        <begin position="14"/>
        <end position="44"/>
    </location>
</feature>
<protein>
    <submittedName>
        <fullName evidence="3">Vacuolar protein sorting-associated protein</fullName>
    </submittedName>
</protein>
<evidence type="ECO:0000256" key="1">
    <source>
        <dbReference type="SAM" id="Coils"/>
    </source>
</evidence>
<proteinExistence type="predicted"/>
<dbReference type="GO" id="GO:0007034">
    <property type="term" value="P:vacuolar transport"/>
    <property type="evidence" value="ECO:0007669"/>
    <property type="project" value="InterPro"/>
</dbReference>
<reference evidence="3 4" key="1">
    <citation type="submission" date="2024-03" db="EMBL/GenBank/DDBJ databases">
        <title>Complete genome sequence of the green alga Chloropicon roscoffensis RCC1871.</title>
        <authorList>
            <person name="Lemieux C."/>
            <person name="Pombert J.-F."/>
            <person name="Otis C."/>
            <person name="Turmel M."/>
        </authorList>
    </citation>
    <scope>NUCLEOTIDE SEQUENCE [LARGE SCALE GENOMIC DNA]</scope>
    <source>
        <strain evidence="3 4">RCC1871</strain>
    </source>
</reference>
<dbReference type="PANTHER" id="PTHR10476">
    <property type="entry name" value="CHARGED MULTIVESICULAR BODY PROTEIN"/>
    <property type="match status" value="1"/>
</dbReference>
<dbReference type="Pfam" id="PF03357">
    <property type="entry name" value="Snf7"/>
    <property type="match status" value="1"/>
</dbReference>
<keyword evidence="4" id="KW-1185">Reference proteome</keyword>
<evidence type="ECO:0000256" key="2">
    <source>
        <dbReference type="SAM" id="MobiDB-lite"/>
    </source>
</evidence>
<dbReference type="InterPro" id="IPR005024">
    <property type="entry name" value="Snf7_fam"/>
</dbReference>
<organism evidence="3 4">
    <name type="scientific">Chloropicon roscoffensis</name>
    <dbReference type="NCBI Taxonomy" id="1461544"/>
    <lineage>
        <taxon>Eukaryota</taxon>
        <taxon>Viridiplantae</taxon>
        <taxon>Chlorophyta</taxon>
        <taxon>Chloropicophyceae</taxon>
        <taxon>Chloropicales</taxon>
        <taxon>Chloropicaceae</taxon>
        <taxon>Chloropicon</taxon>
    </lineage>
</organism>
<evidence type="ECO:0000313" key="3">
    <source>
        <dbReference type="EMBL" id="WZN65734.1"/>
    </source>
</evidence>
<feature type="compositionally biased region" description="Low complexity" evidence="2">
    <location>
        <begin position="185"/>
        <end position="208"/>
    </location>
</feature>
<accession>A0AAX4PJ60</accession>
<gene>
    <name evidence="3" type="ORF">HKI87_13g72960</name>
</gene>
<dbReference type="Gene3D" id="6.10.140.1230">
    <property type="match status" value="1"/>
</dbReference>
<keyword evidence="1" id="KW-0175">Coiled coil</keyword>
<dbReference type="AlphaFoldDB" id="A0AAX4PJ60"/>
<feature type="region of interest" description="Disordered" evidence="2">
    <location>
        <begin position="185"/>
        <end position="226"/>
    </location>
</feature>
<sequence length="226" mass="25833">MSFLNIFGKKKTPKELLRENKRQIDRAIRDIDRERMSLQSQEKKLIVEMKKMAKNNQNEAVKVMAKSLIRMRHNITKYYTVKSQLQAVSMRMQTLKATQSMADAMKGVTKALTGMNGQLSLPEIQKTLREFERQNEKMDMTSEIMDDAMDDAFEEEGEAEETEELVQQVFDEIGINLNTQLASVPATQVAQPQQQQQQQPQAAEAEPVGDGIDEDLQARLKNLRGN</sequence>
<dbReference type="EMBL" id="CP151513">
    <property type="protein sequence ID" value="WZN65734.1"/>
    <property type="molecule type" value="Genomic_DNA"/>
</dbReference>